<dbReference type="EMBL" id="CP007142">
    <property type="protein sequence ID" value="AJQ92226.1"/>
    <property type="molecule type" value="Genomic_DNA"/>
</dbReference>
<feature type="chain" id="PRO_5002191109" evidence="2">
    <location>
        <begin position="24"/>
        <end position="344"/>
    </location>
</feature>
<feature type="domain" description="PBP" evidence="3">
    <location>
        <begin position="18"/>
        <end position="309"/>
    </location>
</feature>
<sequence>MKSITLTAATLVASLALAGHATARDQIQIAGSSTVLPYAKIVAENFGETYPNFKTPVVESGGSSAGLKEFCKGVDLNTIDIANASRKIKDSEVKVCAENGVTEIQEIRIGYDGIVFATDINGPDFAISPKDIYLALAAKVPSKGKMVDNTYTKWSDVNSKFPSWDITAYIPGEKHGTREVFETKLLEAGCKATGAYDLYMSAGMDKKAAEKACYAVRKDGRAVDIDGDYTETLARIDANKQGMGVFGLAFYENNTDKLKVATVDGIVPSTESIASGKYPVSRPLYFYVKKKHLGAIPGLKEYVEYFISDAMVGPDSPLAEYGLVAAPANERKAVRADFKAGKTL</sequence>
<dbReference type="HOGENOM" id="CLU_026228_0_0_6"/>
<keyword evidence="5" id="KW-1185">Reference proteome</keyword>
<dbReference type="OrthoDB" id="9765713at2"/>
<proteinExistence type="predicted"/>
<protein>
    <submittedName>
        <fullName evidence="4">ABC-type phosphate transport system, periplasmic component</fullName>
    </submittedName>
</protein>
<evidence type="ECO:0000313" key="4">
    <source>
        <dbReference type="EMBL" id="AJQ92226.1"/>
    </source>
</evidence>
<dbReference type="InterPro" id="IPR024370">
    <property type="entry name" value="PBP_domain"/>
</dbReference>
<feature type="signal peptide" evidence="2">
    <location>
        <begin position="1"/>
        <end position="23"/>
    </location>
</feature>
<dbReference type="Proteomes" id="UP000032266">
    <property type="component" value="Chromosome"/>
</dbReference>
<organism evidence="4 5">
    <name type="scientific">Gynuella sunshinyii YC6258</name>
    <dbReference type="NCBI Taxonomy" id="1445510"/>
    <lineage>
        <taxon>Bacteria</taxon>
        <taxon>Pseudomonadati</taxon>
        <taxon>Pseudomonadota</taxon>
        <taxon>Gammaproteobacteria</taxon>
        <taxon>Oceanospirillales</taxon>
        <taxon>Saccharospirillaceae</taxon>
        <taxon>Gynuella</taxon>
    </lineage>
</organism>
<evidence type="ECO:0000256" key="1">
    <source>
        <dbReference type="ARBA" id="ARBA00022729"/>
    </source>
</evidence>
<dbReference type="Gene3D" id="3.40.190.10">
    <property type="entry name" value="Periplasmic binding protein-like II"/>
    <property type="match status" value="2"/>
</dbReference>
<dbReference type="PANTHER" id="PTHR30570:SF1">
    <property type="entry name" value="PHOSPHATE-BINDING PROTEIN PSTS"/>
    <property type="match status" value="1"/>
</dbReference>
<name>A0A0C5VDD3_9GAMM</name>
<gene>
    <name evidence="4" type="ORF">YC6258_00174</name>
</gene>
<dbReference type="AlphaFoldDB" id="A0A0C5VDD3"/>
<accession>A0A0C5VDD3</accession>
<evidence type="ECO:0000313" key="5">
    <source>
        <dbReference type="Proteomes" id="UP000032266"/>
    </source>
</evidence>
<reference evidence="4 5" key="1">
    <citation type="submission" date="2014-01" db="EMBL/GenBank/DDBJ databases">
        <title>Full genme sequencing of cellulolytic bacterium Gynuella sunshinyii YC6258T gen. nov., sp. nov.</title>
        <authorList>
            <person name="Khan H."/>
            <person name="Chung E.J."/>
            <person name="Chung Y.R."/>
        </authorList>
    </citation>
    <scope>NUCLEOTIDE SEQUENCE [LARGE SCALE GENOMIC DNA]</scope>
    <source>
        <strain evidence="4 5">YC6258</strain>
    </source>
</reference>
<dbReference type="RefSeq" id="WP_044615353.1">
    <property type="nucleotide sequence ID" value="NZ_CP007142.1"/>
</dbReference>
<dbReference type="PATRIC" id="fig|1445510.3.peg.169"/>
<evidence type="ECO:0000256" key="2">
    <source>
        <dbReference type="SAM" id="SignalP"/>
    </source>
</evidence>
<dbReference type="InterPro" id="IPR050811">
    <property type="entry name" value="Phosphate_ABC_transporter"/>
</dbReference>
<dbReference type="PANTHER" id="PTHR30570">
    <property type="entry name" value="PERIPLASMIC PHOSPHATE BINDING COMPONENT OF PHOSPHATE ABC TRANSPORTER"/>
    <property type="match status" value="1"/>
</dbReference>
<evidence type="ECO:0000259" key="3">
    <source>
        <dbReference type="Pfam" id="PF12849"/>
    </source>
</evidence>
<dbReference type="STRING" id="1445510.YC6258_00174"/>
<keyword evidence="1 2" id="KW-0732">Signal</keyword>
<dbReference type="SUPFAM" id="SSF53850">
    <property type="entry name" value="Periplasmic binding protein-like II"/>
    <property type="match status" value="1"/>
</dbReference>
<dbReference type="Pfam" id="PF12849">
    <property type="entry name" value="PBP_like_2"/>
    <property type="match status" value="1"/>
</dbReference>
<dbReference type="KEGG" id="gsn:YC6258_00174"/>